<name>A0A9W6GPL5_9FUSO</name>
<dbReference type="AlphaFoldDB" id="A0A9W6GPL5"/>
<dbReference type="InterPro" id="IPR036388">
    <property type="entry name" value="WH-like_DNA-bd_sf"/>
</dbReference>
<dbReference type="Gene3D" id="1.10.10.10">
    <property type="entry name" value="Winged helix-like DNA-binding domain superfamily/Winged helix DNA-binding domain"/>
    <property type="match status" value="1"/>
</dbReference>
<dbReference type="Proteomes" id="UP001144471">
    <property type="component" value="Unassembled WGS sequence"/>
</dbReference>
<gene>
    <name evidence="1" type="ORF">PM10SUCC1_32150</name>
</gene>
<dbReference type="SUPFAM" id="SSF46785">
    <property type="entry name" value="Winged helix' DNA-binding domain"/>
    <property type="match status" value="1"/>
</dbReference>
<comment type="caution">
    <text evidence="1">The sequence shown here is derived from an EMBL/GenBank/DDBJ whole genome shotgun (WGS) entry which is preliminary data.</text>
</comment>
<sequence length="551" mass="63774">MINNSKKKKETVLNQHSALTTFKLKEGKYYKIGVEKSIFALLLRAQQDLRKKFKEGFTEKMKDLGVSQDKYDHLLENAFSNKKQYGIEHSEFDTEALTKVANEVLEFQEKGILAQTNNEDEIKRLTSNIQNGVLTKVADRQKQLLITSQEVDEIIGEIKRYCKDTAIKDYLDFKTVDFTALANSINTNSTMLKKDIKNAAKTVLEFNYINKKNLDVEVVSNLLASVRFTHDKKNNMTWLVYQIPREILELLLIPEVYVPLEGVVVHELTGTYTIRMYGLLKDHLKRGEVELNKEEMFNFFSLPKSYGNKTNLVKKFLTPTLEEVEKTSGIHTQYEFIPKNRYSRIKFFPVMKSQVKGEELKVIPKEEREEKLESNKKVLEEISKAKKNIYVSKAWNKRADNKIQKILREEGEGYAIFILKELYKGLAGEIKTTLVQYINGIMKNSPKDEVIDLIETPTESEVLEAEIIEEIPSQGSKEAASEPQSDPATELLYNMFLDMKKDKQQEIEGKAKELYITETNTKKFDKMHEKIFMTIKKTYIVKVLKKSIMGE</sequence>
<evidence type="ECO:0008006" key="3">
    <source>
        <dbReference type="Google" id="ProtNLM"/>
    </source>
</evidence>
<accession>A0A9W6GPL5</accession>
<proteinExistence type="predicted"/>
<dbReference type="RefSeq" id="WP_281837377.1">
    <property type="nucleotide sequence ID" value="NZ_BSDY01000023.1"/>
</dbReference>
<organism evidence="1 2">
    <name type="scientific">Propionigenium maris DSM 9537</name>
    <dbReference type="NCBI Taxonomy" id="1123000"/>
    <lineage>
        <taxon>Bacteria</taxon>
        <taxon>Fusobacteriati</taxon>
        <taxon>Fusobacteriota</taxon>
        <taxon>Fusobacteriia</taxon>
        <taxon>Fusobacteriales</taxon>
        <taxon>Fusobacteriaceae</taxon>
        <taxon>Propionigenium</taxon>
    </lineage>
</organism>
<dbReference type="InterPro" id="IPR036390">
    <property type="entry name" value="WH_DNA-bd_sf"/>
</dbReference>
<keyword evidence="2" id="KW-1185">Reference proteome</keyword>
<evidence type="ECO:0000313" key="1">
    <source>
        <dbReference type="EMBL" id="GLI57701.1"/>
    </source>
</evidence>
<protein>
    <recommendedName>
        <fullName evidence="3">Initiator Rep protein domain-containing protein</fullName>
    </recommendedName>
</protein>
<evidence type="ECO:0000313" key="2">
    <source>
        <dbReference type="Proteomes" id="UP001144471"/>
    </source>
</evidence>
<dbReference type="EMBL" id="BSDY01000023">
    <property type="protein sequence ID" value="GLI57701.1"/>
    <property type="molecule type" value="Genomic_DNA"/>
</dbReference>
<reference evidence="1" key="1">
    <citation type="submission" date="2022-12" db="EMBL/GenBank/DDBJ databases">
        <title>Reference genome sequencing for broad-spectrum identification of bacterial and archaeal isolates by mass spectrometry.</title>
        <authorList>
            <person name="Sekiguchi Y."/>
            <person name="Tourlousse D.M."/>
        </authorList>
    </citation>
    <scope>NUCLEOTIDE SEQUENCE</scope>
    <source>
        <strain evidence="1">10succ1</strain>
    </source>
</reference>